<dbReference type="AlphaFoldDB" id="A0A392TK52"/>
<organism evidence="1 2">
    <name type="scientific">Trifolium medium</name>
    <dbReference type="NCBI Taxonomy" id="97028"/>
    <lineage>
        <taxon>Eukaryota</taxon>
        <taxon>Viridiplantae</taxon>
        <taxon>Streptophyta</taxon>
        <taxon>Embryophyta</taxon>
        <taxon>Tracheophyta</taxon>
        <taxon>Spermatophyta</taxon>
        <taxon>Magnoliopsida</taxon>
        <taxon>eudicotyledons</taxon>
        <taxon>Gunneridae</taxon>
        <taxon>Pentapetalae</taxon>
        <taxon>rosids</taxon>
        <taxon>fabids</taxon>
        <taxon>Fabales</taxon>
        <taxon>Fabaceae</taxon>
        <taxon>Papilionoideae</taxon>
        <taxon>50 kb inversion clade</taxon>
        <taxon>NPAAA clade</taxon>
        <taxon>Hologalegina</taxon>
        <taxon>IRL clade</taxon>
        <taxon>Trifolieae</taxon>
        <taxon>Trifolium</taxon>
    </lineage>
</organism>
<proteinExistence type="predicted"/>
<reference evidence="1 2" key="1">
    <citation type="journal article" date="2018" name="Front. Plant Sci.">
        <title>Red Clover (Trifolium pratense) and Zigzag Clover (T. medium) - A Picture of Genomic Similarities and Differences.</title>
        <authorList>
            <person name="Dluhosova J."/>
            <person name="Istvanek J."/>
            <person name="Nedelnik J."/>
            <person name="Repkova J."/>
        </authorList>
    </citation>
    <scope>NUCLEOTIDE SEQUENCE [LARGE SCALE GENOMIC DNA]</scope>
    <source>
        <strain evidence="2">cv. 10/8</strain>
        <tissue evidence="1">Leaf</tissue>
    </source>
</reference>
<evidence type="ECO:0000313" key="2">
    <source>
        <dbReference type="Proteomes" id="UP000265520"/>
    </source>
</evidence>
<feature type="non-terminal residue" evidence="1">
    <location>
        <position position="1"/>
    </location>
</feature>
<comment type="caution">
    <text evidence="1">The sequence shown here is derived from an EMBL/GenBank/DDBJ whole genome shotgun (WGS) entry which is preliminary data.</text>
</comment>
<dbReference type="Proteomes" id="UP000265520">
    <property type="component" value="Unassembled WGS sequence"/>
</dbReference>
<keyword evidence="2" id="KW-1185">Reference proteome</keyword>
<dbReference type="EMBL" id="LXQA010582694">
    <property type="protein sequence ID" value="MCI60500.1"/>
    <property type="molecule type" value="Genomic_DNA"/>
</dbReference>
<evidence type="ECO:0000313" key="1">
    <source>
        <dbReference type="EMBL" id="MCI60500.1"/>
    </source>
</evidence>
<name>A0A392TK52_9FABA</name>
<accession>A0A392TK52</accession>
<sequence>AGGSARGAIRAFGLLDAAGCCAQRRVFGAGRAHGPGQAGSLLILLEN</sequence>
<protein>
    <submittedName>
        <fullName evidence="1">Uncharacterized protein</fullName>
    </submittedName>
</protein>